<gene>
    <name evidence="1" type="ORF">E6C27_scaffold25G00630</name>
</gene>
<dbReference type="GO" id="GO:0006508">
    <property type="term" value="P:proteolysis"/>
    <property type="evidence" value="ECO:0007669"/>
    <property type="project" value="UniProtKB-KW"/>
</dbReference>
<dbReference type="PANTHER" id="PTHR45835">
    <property type="entry name" value="YALI0A06105P"/>
    <property type="match status" value="1"/>
</dbReference>
<proteinExistence type="predicted"/>
<dbReference type="Gene3D" id="3.30.420.10">
    <property type="entry name" value="Ribonuclease H-like superfamily/Ribonuclease H"/>
    <property type="match status" value="1"/>
</dbReference>
<dbReference type="InterPro" id="IPR012337">
    <property type="entry name" value="RNaseH-like_sf"/>
</dbReference>
<dbReference type="Proteomes" id="UP000321393">
    <property type="component" value="Unassembled WGS sequence"/>
</dbReference>
<comment type="caution">
    <text evidence="1">The sequence shown here is derived from an EMBL/GenBank/DDBJ whole genome shotgun (WGS) entry which is preliminary data.</text>
</comment>
<dbReference type="STRING" id="1194695.A0A5A7VEP5"/>
<organism evidence="1 2">
    <name type="scientific">Cucumis melo var. makuwa</name>
    <name type="common">Oriental melon</name>
    <dbReference type="NCBI Taxonomy" id="1194695"/>
    <lineage>
        <taxon>Eukaryota</taxon>
        <taxon>Viridiplantae</taxon>
        <taxon>Streptophyta</taxon>
        <taxon>Embryophyta</taxon>
        <taxon>Tracheophyta</taxon>
        <taxon>Spermatophyta</taxon>
        <taxon>Magnoliopsida</taxon>
        <taxon>eudicotyledons</taxon>
        <taxon>Gunneridae</taxon>
        <taxon>Pentapetalae</taxon>
        <taxon>rosids</taxon>
        <taxon>fabids</taxon>
        <taxon>Cucurbitales</taxon>
        <taxon>Cucurbitaceae</taxon>
        <taxon>Benincaseae</taxon>
        <taxon>Cucumis</taxon>
    </lineage>
</organism>
<evidence type="ECO:0000313" key="2">
    <source>
        <dbReference type="Proteomes" id="UP000321393"/>
    </source>
</evidence>
<dbReference type="GO" id="GO:0003676">
    <property type="term" value="F:nucleic acid binding"/>
    <property type="evidence" value="ECO:0007669"/>
    <property type="project" value="InterPro"/>
</dbReference>
<keyword evidence="1" id="KW-0645">Protease</keyword>
<dbReference type="InterPro" id="IPR036397">
    <property type="entry name" value="RNaseH_sf"/>
</dbReference>
<accession>A0A5A7VEP5</accession>
<dbReference type="AlphaFoldDB" id="A0A5A7VEP5"/>
<evidence type="ECO:0000313" key="1">
    <source>
        <dbReference type="EMBL" id="KAA0066513.1"/>
    </source>
</evidence>
<keyword evidence="1" id="KW-0378">Hydrolase</keyword>
<reference evidence="1 2" key="1">
    <citation type="submission" date="2019-08" db="EMBL/GenBank/DDBJ databases">
        <title>Draft genome sequences of two oriental melons (Cucumis melo L. var makuwa).</title>
        <authorList>
            <person name="Kwon S.-Y."/>
        </authorList>
    </citation>
    <scope>NUCLEOTIDE SEQUENCE [LARGE SCALE GENOMIC DNA]</scope>
    <source>
        <strain evidence="2">cv. SW 3</strain>
        <tissue evidence="1">Leaf</tissue>
    </source>
</reference>
<dbReference type="PANTHER" id="PTHR45835:SF99">
    <property type="entry name" value="CHROMO DOMAIN-CONTAINING PROTEIN-RELATED"/>
    <property type="match status" value="1"/>
</dbReference>
<dbReference type="SUPFAM" id="SSF53098">
    <property type="entry name" value="Ribonuclease H-like"/>
    <property type="match status" value="1"/>
</dbReference>
<dbReference type="OrthoDB" id="1909122at2759"/>
<protein>
    <submittedName>
        <fullName evidence="1">Gag protease polyprotein</fullName>
    </submittedName>
</protein>
<sequence>MQLLRFELTTRAHGSRTSSRIGLPSQILGRTKNERKNRGAPGVQTRDFEADAWCDLVKPVRQKPGGLFNPLPVPEWKWEHITMDFLFGLPYTSSGHNGIWVIVDRFTKTKAMGTRLKFSTSFHSQIDGRSEKTIQTLDDMLRACALQFKGSWDTHLPLMKFAYNNSYQSSIVWHHMRPYTADHAKLLDVGMKWESES</sequence>
<dbReference type="GO" id="GO:0008233">
    <property type="term" value="F:peptidase activity"/>
    <property type="evidence" value="ECO:0007669"/>
    <property type="project" value="UniProtKB-KW"/>
</dbReference>
<dbReference type="EMBL" id="SSTE01000887">
    <property type="protein sequence ID" value="KAA0066513.1"/>
    <property type="molecule type" value="Genomic_DNA"/>
</dbReference>
<name>A0A5A7VEP5_CUCMM</name>